<sequence length="53" mass="6283">MDIHILKKQIEDTRTKLNILIKDENAIKNNDEILKLSQKLDILINIYISIKKH</sequence>
<protein>
    <submittedName>
        <fullName evidence="1">Spo0E like sporulation regulatory protein</fullName>
    </submittedName>
</protein>
<evidence type="ECO:0000313" key="1">
    <source>
        <dbReference type="EMBL" id="SHH53437.1"/>
    </source>
</evidence>
<dbReference type="InterPro" id="IPR018540">
    <property type="entry name" value="Spo0E-like"/>
</dbReference>
<proteinExistence type="predicted"/>
<evidence type="ECO:0000313" key="2">
    <source>
        <dbReference type="Proteomes" id="UP000242520"/>
    </source>
</evidence>
<dbReference type="Pfam" id="PF09388">
    <property type="entry name" value="SpoOE-like"/>
    <property type="match status" value="1"/>
</dbReference>
<dbReference type="InterPro" id="IPR037208">
    <property type="entry name" value="Spo0E-like_sf"/>
</dbReference>
<dbReference type="Proteomes" id="UP000242520">
    <property type="component" value="Unassembled WGS sequence"/>
</dbReference>
<name>A0A1M5TRP4_9FIRM</name>
<dbReference type="AlphaFoldDB" id="A0A1M5TRP4"/>
<dbReference type="GO" id="GO:0043937">
    <property type="term" value="P:regulation of sporulation"/>
    <property type="evidence" value="ECO:0007669"/>
    <property type="project" value="InterPro"/>
</dbReference>
<keyword evidence="2" id="KW-1185">Reference proteome</keyword>
<dbReference type="SUPFAM" id="SSF140500">
    <property type="entry name" value="BAS1536-like"/>
    <property type="match status" value="1"/>
</dbReference>
<dbReference type="STRING" id="1123350.SAMN02744040_02277"/>
<reference evidence="2" key="1">
    <citation type="submission" date="2016-11" db="EMBL/GenBank/DDBJ databases">
        <authorList>
            <person name="Varghese N."/>
            <person name="Submissions S."/>
        </authorList>
    </citation>
    <scope>NUCLEOTIDE SEQUENCE [LARGE SCALE GENOMIC DNA]</scope>
    <source>
        <strain evidence="2">DSM 15285</strain>
    </source>
</reference>
<organism evidence="1 2">
    <name type="scientific">Tepidibacter thalassicus DSM 15285</name>
    <dbReference type="NCBI Taxonomy" id="1123350"/>
    <lineage>
        <taxon>Bacteria</taxon>
        <taxon>Bacillati</taxon>
        <taxon>Bacillota</taxon>
        <taxon>Clostridia</taxon>
        <taxon>Peptostreptococcales</taxon>
        <taxon>Peptostreptococcaceae</taxon>
        <taxon>Tepidibacter</taxon>
    </lineage>
</organism>
<dbReference type="EMBL" id="FQXH01000041">
    <property type="protein sequence ID" value="SHH53437.1"/>
    <property type="molecule type" value="Genomic_DNA"/>
</dbReference>
<dbReference type="RefSeq" id="WP_178137500.1">
    <property type="nucleotide sequence ID" value="NZ_FQXH01000041.1"/>
</dbReference>
<dbReference type="Gene3D" id="4.10.280.10">
    <property type="entry name" value="Helix-loop-helix DNA-binding domain"/>
    <property type="match status" value="1"/>
</dbReference>
<dbReference type="GO" id="GO:0046983">
    <property type="term" value="F:protein dimerization activity"/>
    <property type="evidence" value="ECO:0007669"/>
    <property type="project" value="InterPro"/>
</dbReference>
<dbReference type="InterPro" id="IPR036638">
    <property type="entry name" value="HLH_DNA-bd_sf"/>
</dbReference>
<gene>
    <name evidence="1" type="ORF">SAMN02744040_02277</name>
</gene>
<accession>A0A1M5TRP4</accession>